<evidence type="ECO:0000313" key="2">
    <source>
        <dbReference type="EMBL" id="MEQ2555788.1"/>
    </source>
</evidence>
<dbReference type="Proteomes" id="UP001546774">
    <property type="component" value="Unassembled WGS sequence"/>
</dbReference>
<protein>
    <recommendedName>
        <fullName evidence="4">Lipoprotein</fullName>
    </recommendedName>
</protein>
<accession>A0ABV1H8J2</accession>
<proteinExistence type="predicted"/>
<gene>
    <name evidence="2" type="ORF">WMO37_12380</name>
</gene>
<name>A0ABV1H8J2_9FIRM</name>
<sequence>MKKRSIGILLLGLTVCTCISGCSSQSIADVNEKSIQAEEETETEYAKKDVVIKEPEEKTHLSLREQAAPLSKGNRLLSRNETATYRGIEVSVVDVLLADSKEEAGLTEEELAYFSGQNGGEDIDTVKKNEDWEYIWPFVRIRLKNTTNEEQDINAGQLELYNVYDDDEYGTITKVSEGYSKVYNADYVGTKHGNFASLQPGEERIVTVAYLGLTKYQSKGYSSSEGVLFTDTPTLENVYIKTYAVGNVQEEEPLICLNIKNGKVVDEQ</sequence>
<comment type="caution">
    <text evidence="2">The sequence shown here is derived from an EMBL/GenBank/DDBJ whole genome shotgun (WGS) entry which is preliminary data.</text>
</comment>
<organism evidence="2 3">
    <name type="scientific">Lachnospira intestinalis</name>
    <dbReference type="NCBI Taxonomy" id="3133158"/>
    <lineage>
        <taxon>Bacteria</taxon>
        <taxon>Bacillati</taxon>
        <taxon>Bacillota</taxon>
        <taxon>Clostridia</taxon>
        <taxon>Lachnospirales</taxon>
        <taxon>Lachnospiraceae</taxon>
        <taxon>Lachnospira</taxon>
    </lineage>
</organism>
<feature type="chain" id="PRO_5047182676" description="Lipoprotein" evidence="1">
    <location>
        <begin position="29"/>
        <end position="268"/>
    </location>
</feature>
<reference evidence="2" key="1">
    <citation type="submission" date="2024-03" db="EMBL/GenBank/DDBJ databases">
        <title>Human intestinal bacterial collection.</title>
        <authorList>
            <person name="Pauvert C."/>
            <person name="Hitch T.C.A."/>
            <person name="Clavel T."/>
        </authorList>
    </citation>
    <scope>NUCLEOTIDE SEQUENCE [LARGE SCALE GENOMIC DNA]</scope>
    <source>
        <strain evidence="2">CLA-AA-H89B</strain>
    </source>
</reference>
<keyword evidence="3" id="KW-1185">Reference proteome</keyword>
<dbReference type="EMBL" id="JBBMFS010000012">
    <property type="protein sequence ID" value="MEQ2555788.1"/>
    <property type="molecule type" value="Genomic_DNA"/>
</dbReference>
<feature type="signal peptide" evidence="1">
    <location>
        <begin position="1"/>
        <end position="28"/>
    </location>
</feature>
<evidence type="ECO:0000256" key="1">
    <source>
        <dbReference type="SAM" id="SignalP"/>
    </source>
</evidence>
<evidence type="ECO:0008006" key="4">
    <source>
        <dbReference type="Google" id="ProtNLM"/>
    </source>
</evidence>
<evidence type="ECO:0000313" key="3">
    <source>
        <dbReference type="Proteomes" id="UP001546774"/>
    </source>
</evidence>
<keyword evidence="1" id="KW-0732">Signal</keyword>